<dbReference type="EMBL" id="CM001216">
    <property type="protein sequence ID" value="EGP81880.1"/>
    <property type="molecule type" value="Genomic_DNA"/>
</dbReference>
<evidence type="ECO:0000313" key="3">
    <source>
        <dbReference type="Proteomes" id="UP000008062"/>
    </source>
</evidence>
<dbReference type="HOGENOM" id="CLU_1074456_0_0_1"/>
<gene>
    <name evidence="2" type="ORF">MYCGRDRAFT_98079</name>
</gene>
<feature type="compositionally biased region" description="Basic and acidic residues" evidence="1">
    <location>
        <begin position="223"/>
        <end position="244"/>
    </location>
</feature>
<dbReference type="GeneID" id="13396663"/>
<dbReference type="KEGG" id="ztr:MYCGRDRAFT_98079"/>
<dbReference type="RefSeq" id="XP_003846904.1">
    <property type="nucleotide sequence ID" value="XM_003846856.1"/>
</dbReference>
<dbReference type="AlphaFoldDB" id="F9XS90"/>
<dbReference type="OrthoDB" id="439943at2759"/>
<dbReference type="Proteomes" id="UP000008062">
    <property type="component" value="Chromosome 21"/>
</dbReference>
<feature type="compositionally biased region" description="Basic residues" evidence="1">
    <location>
        <begin position="250"/>
        <end position="259"/>
    </location>
</feature>
<reference evidence="2 3" key="1">
    <citation type="journal article" date="2011" name="PLoS Genet.">
        <title>Finished genome of the fungal wheat pathogen Mycosphaerella graminicola reveals dispensome structure, chromosome plasticity, and stealth pathogenesis.</title>
        <authorList>
            <person name="Goodwin S.B."/>
            <person name="Ben M'barek S."/>
            <person name="Dhillon B."/>
            <person name="Wittenberg A.H.J."/>
            <person name="Crane C.F."/>
            <person name="Hane J.K."/>
            <person name="Foster A.J."/>
            <person name="Van der Lee T.A.J."/>
            <person name="Grimwood J."/>
            <person name="Aerts A."/>
            <person name="Antoniw J."/>
            <person name="Bailey A."/>
            <person name="Bluhm B."/>
            <person name="Bowler J."/>
            <person name="Bristow J."/>
            <person name="van der Burgt A."/>
            <person name="Canto-Canche B."/>
            <person name="Churchill A.C.L."/>
            <person name="Conde-Ferraez L."/>
            <person name="Cools H.J."/>
            <person name="Coutinho P.M."/>
            <person name="Csukai M."/>
            <person name="Dehal P."/>
            <person name="De Wit P."/>
            <person name="Donzelli B."/>
            <person name="van de Geest H.C."/>
            <person name="van Ham R.C.H.J."/>
            <person name="Hammond-Kosack K.E."/>
            <person name="Henrissat B."/>
            <person name="Kilian A."/>
            <person name="Kobayashi A.K."/>
            <person name="Koopmann E."/>
            <person name="Kourmpetis Y."/>
            <person name="Kuzniar A."/>
            <person name="Lindquist E."/>
            <person name="Lombard V."/>
            <person name="Maliepaard C."/>
            <person name="Martins N."/>
            <person name="Mehrabi R."/>
            <person name="Nap J.P.H."/>
            <person name="Ponomarenko A."/>
            <person name="Rudd J.J."/>
            <person name="Salamov A."/>
            <person name="Schmutz J."/>
            <person name="Schouten H.J."/>
            <person name="Shapiro H."/>
            <person name="Stergiopoulos I."/>
            <person name="Torriani S.F.F."/>
            <person name="Tu H."/>
            <person name="de Vries R.P."/>
            <person name="Waalwijk C."/>
            <person name="Ware S.B."/>
            <person name="Wiebenga A."/>
            <person name="Zwiers L.-H."/>
            <person name="Oliver R.P."/>
            <person name="Grigoriev I.V."/>
            <person name="Kema G.H.J."/>
        </authorList>
    </citation>
    <scope>NUCLEOTIDE SEQUENCE [LARGE SCALE GENOMIC DNA]</scope>
    <source>
        <strain evidence="3">CBS 115943 / IPO323</strain>
    </source>
</reference>
<organism evidence="2 3">
    <name type="scientific">Zymoseptoria tritici (strain CBS 115943 / IPO323)</name>
    <name type="common">Speckled leaf blotch fungus</name>
    <name type="synonym">Septoria tritici</name>
    <dbReference type="NCBI Taxonomy" id="336722"/>
    <lineage>
        <taxon>Eukaryota</taxon>
        <taxon>Fungi</taxon>
        <taxon>Dikarya</taxon>
        <taxon>Ascomycota</taxon>
        <taxon>Pezizomycotina</taxon>
        <taxon>Dothideomycetes</taxon>
        <taxon>Dothideomycetidae</taxon>
        <taxon>Mycosphaerellales</taxon>
        <taxon>Mycosphaerellaceae</taxon>
        <taxon>Zymoseptoria</taxon>
    </lineage>
</organism>
<evidence type="ECO:0000256" key="1">
    <source>
        <dbReference type="SAM" id="MobiDB-lite"/>
    </source>
</evidence>
<sequence>MPAVTGKVYFSSVDHSSWVEAKLEFARFAVVKIATARMPWPQDSADDRPVGCPHRLQVDSAHSFIISMQPVPSALQTTLTHVSRSDGRELAFNQTKLINGVYHVTFDEDEAHGIITVNMVTRHPRNNFTAVHNFGNPMLHLKTYEKATTDVSKVVTKEVAVIKHAASTFSLARQPAGHAPHKQGPRTCVLNVAFTRVVSTVRSRNADTAREGMFHLRSFGTDTTREGRRVERKVDRRAERRTEDANSFSHNRRRSSRLS</sequence>
<feature type="region of interest" description="Disordered" evidence="1">
    <location>
        <begin position="217"/>
        <end position="259"/>
    </location>
</feature>
<protein>
    <submittedName>
        <fullName evidence="2">Uncharacterized protein</fullName>
    </submittedName>
</protein>
<accession>F9XS90</accession>
<proteinExistence type="predicted"/>
<keyword evidence="3" id="KW-1185">Reference proteome</keyword>
<dbReference type="InParanoid" id="F9XS90"/>
<dbReference type="STRING" id="336722.F9XS90"/>
<dbReference type="eggNOG" id="ENOG502T46G">
    <property type="taxonomic scope" value="Eukaryota"/>
</dbReference>
<evidence type="ECO:0000313" key="2">
    <source>
        <dbReference type="EMBL" id="EGP81880.1"/>
    </source>
</evidence>
<name>F9XS90_ZYMTI</name>